<keyword evidence="2" id="KW-0175">Coiled coil</keyword>
<proteinExistence type="predicted"/>
<dbReference type="CDD" id="cd00090">
    <property type="entry name" value="HTH_ARSR"/>
    <property type="match status" value="1"/>
</dbReference>
<evidence type="ECO:0000313" key="6">
    <source>
        <dbReference type="Proteomes" id="UP000479114"/>
    </source>
</evidence>
<organism evidence="5 6">
    <name type="scientific">Paenibacillus rhizovicinus</name>
    <dbReference type="NCBI Taxonomy" id="2704463"/>
    <lineage>
        <taxon>Bacteria</taxon>
        <taxon>Bacillati</taxon>
        <taxon>Bacillota</taxon>
        <taxon>Bacilli</taxon>
        <taxon>Bacillales</taxon>
        <taxon>Paenibacillaceae</taxon>
        <taxon>Paenibacillus</taxon>
    </lineage>
</organism>
<dbReference type="GO" id="GO:0003700">
    <property type="term" value="F:DNA-binding transcription factor activity"/>
    <property type="evidence" value="ECO:0007669"/>
    <property type="project" value="InterPro"/>
</dbReference>
<evidence type="ECO:0000256" key="2">
    <source>
        <dbReference type="SAM" id="Coils"/>
    </source>
</evidence>
<name>A0A6C0PBN6_9BACL</name>
<dbReference type="InterPro" id="IPR011991">
    <property type="entry name" value="ArsR-like_HTH"/>
</dbReference>
<dbReference type="InterPro" id="IPR036388">
    <property type="entry name" value="WH-like_DNA-bd_sf"/>
</dbReference>
<feature type="coiled-coil region" evidence="2">
    <location>
        <begin position="240"/>
        <end position="288"/>
    </location>
</feature>
<dbReference type="InterPro" id="IPR036390">
    <property type="entry name" value="WH_DNA-bd_sf"/>
</dbReference>
<sequence>MAATARTRKVDRQELFDHIANLIKNSPNQQSEISSTDLAHEFQVEPPTMDHHLKALVKDGLIRATERRGRYNRKIYVLTDESSGPSIPVSVPKEEGSSEIGSAGRKWLEQRRAGTGSSVTDISSRFKTDDESATTEQDASPLTPQPAPALREEEARQPELPIDLDPVAAPAPSVGIPEFSLDQKIQDFLARSNSIPSAEVVLQKTDRDILAVVNETIQQNMIYLKDLMDQLSTVTDKNLILGLVEERNQLMGKITKLEEEVKGHVAMITNMQKQNKQEQDKIDQNRVKMMYQVMVNTIDRFVDQPNQSMALSRNEFRKQVTTELSNLVKYVLGAEK</sequence>
<evidence type="ECO:0000256" key="1">
    <source>
        <dbReference type="ARBA" id="ARBA00023125"/>
    </source>
</evidence>
<geneLocation type="plasmid" evidence="5 6">
    <name>unnamed2</name>
</geneLocation>
<dbReference type="EMBL" id="CP048288">
    <property type="protein sequence ID" value="QHW35775.1"/>
    <property type="molecule type" value="Genomic_DNA"/>
</dbReference>
<reference evidence="5 6" key="1">
    <citation type="submission" date="2020-02" db="EMBL/GenBank/DDBJ databases">
        <title>Paenibacillus sp. nov., isolated from rhizosphere soil of tomato.</title>
        <authorList>
            <person name="Weon H.-Y."/>
            <person name="Lee S.A."/>
        </authorList>
    </citation>
    <scope>NUCLEOTIDE SEQUENCE [LARGE SCALE GENOMIC DNA]</scope>
    <source>
        <strain evidence="5 6">14171R-81</strain>
        <plasmid evidence="5 6">unnamed2</plasmid>
    </source>
</reference>
<dbReference type="AlphaFoldDB" id="A0A6C0PBN6"/>
<gene>
    <name evidence="5" type="ORF">GZH47_33315</name>
</gene>
<protein>
    <submittedName>
        <fullName evidence="5">Helix-turn-helix transcriptional regulator</fullName>
    </submittedName>
</protein>
<dbReference type="Gene3D" id="1.10.10.10">
    <property type="entry name" value="Winged helix-like DNA-binding domain superfamily/Winged helix DNA-binding domain"/>
    <property type="match status" value="1"/>
</dbReference>
<dbReference type="GO" id="GO:0003677">
    <property type="term" value="F:DNA binding"/>
    <property type="evidence" value="ECO:0007669"/>
    <property type="project" value="UniProtKB-KW"/>
</dbReference>
<evidence type="ECO:0000259" key="4">
    <source>
        <dbReference type="Pfam" id="PF01022"/>
    </source>
</evidence>
<feature type="domain" description="HTH arsR-type" evidence="4">
    <location>
        <begin position="31"/>
        <end position="63"/>
    </location>
</feature>
<dbReference type="Proteomes" id="UP000479114">
    <property type="component" value="Plasmid unnamed2"/>
</dbReference>
<dbReference type="InterPro" id="IPR001845">
    <property type="entry name" value="HTH_ArsR_DNA-bd_dom"/>
</dbReference>
<dbReference type="KEGG" id="prz:GZH47_33315"/>
<keyword evidence="5" id="KW-0614">Plasmid</keyword>
<accession>A0A6C0PBN6</accession>
<dbReference type="RefSeq" id="WP_162645909.1">
    <property type="nucleotide sequence ID" value="NZ_CP048288.1"/>
</dbReference>
<feature type="region of interest" description="Disordered" evidence="3">
    <location>
        <begin position="82"/>
        <end position="155"/>
    </location>
</feature>
<dbReference type="SUPFAM" id="SSF46785">
    <property type="entry name" value="Winged helix' DNA-binding domain"/>
    <property type="match status" value="1"/>
</dbReference>
<dbReference type="Pfam" id="PF01022">
    <property type="entry name" value="HTH_5"/>
    <property type="match status" value="1"/>
</dbReference>
<evidence type="ECO:0000313" key="5">
    <source>
        <dbReference type="EMBL" id="QHW35775.1"/>
    </source>
</evidence>
<keyword evidence="6" id="KW-1185">Reference proteome</keyword>
<keyword evidence="1" id="KW-0238">DNA-binding</keyword>
<evidence type="ECO:0000256" key="3">
    <source>
        <dbReference type="SAM" id="MobiDB-lite"/>
    </source>
</evidence>